<keyword evidence="3" id="KW-1185">Reference proteome</keyword>
<dbReference type="EMBL" id="CP099490">
    <property type="protein sequence ID" value="USQ77837.1"/>
    <property type="molecule type" value="Genomic_DNA"/>
</dbReference>
<accession>A0ABY4YMK8</accession>
<evidence type="ECO:0000313" key="2">
    <source>
        <dbReference type="EMBL" id="USQ77837.1"/>
    </source>
</evidence>
<evidence type="ECO:0008006" key="4">
    <source>
        <dbReference type="Google" id="ProtNLM"/>
    </source>
</evidence>
<sequence length="211" mass="22547">MRSHRAAWPAALLLLLASTACASSTEEPSVGASSPVVVEGAAPNGDLATQLGIADPPEVEVVRETTPADHHEALAACLQDAGWSAKLLPDGTIEVGPFSPEQEAAYNRAYYVCAMQYPMAEIYTAELTQAQRGIVYEHLRDEFVPCVDELGIELGALPSLEAYRADPGKDWMGDVTPQLKLALADGRLAYPNEWLVICPPSPPTEVLYGTG</sequence>
<keyword evidence="1" id="KW-0732">Signal</keyword>
<feature type="signal peptide" evidence="1">
    <location>
        <begin position="1"/>
        <end position="22"/>
    </location>
</feature>
<evidence type="ECO:0000256" key="1">
    <source>
        <dbReference type="SAM" id="SignalP"/>
    </source>
</evidence>
<dbReference type="PROSITE" id="PS51257">
    <property type="entry name" value="PROKAR_LIPOPROTEIN"/>
    <property type="match status" value="1"/>
</dbReference>
<dbReference type="RefSeq" id="WP_252623548.1">
    <property type="nucleotide sequence ID" value="NZ_CP099490.1"/>
</dbReference>
<evidence type="ECO:0000313" key="3">
    <source>
        <dbReference type="Proteomes" id="UP001056535"/>
    </source>
</evidence>
<dbReference type="Proteomes" id="UP001056535">
    <property type="component" value="Chromosome"/>
</dbReference>
<organism evidence="2 3">
    <name type="scientific">Ornithinimicrobium cryptoxanthini</name>
    <dbReference type="NCBI Taxonomy" id="2934161"/>
    <lineage>
        <taxon>Bacteria</taxon>
        <taxon>Bacillati</taxon>
        <taxon>Actinomycetota</taxon>
        <taxon>Actinomycetes</taxon>
        <taxon>Micrococcales</taxon>
        <taxon>Ornithinimicrobiaceae</taxon>
        <taxon>Ornithinimicrobium</taxon>
    </lineage>
</organism>
<feature type="chain" id="PRO_5047036738" description="PASTA domain-containing protein" evidence="1">
    <location>
        <begin position="23"/>
        <end position="211"/>
    </location>
</feature>
<proteinExistence type="predicted"/>
<name>A0ABY4YMK8_9MICO</name>
<protein>
    <recommendedName>
        <fullName evidence="4">PASTA domain-containing protein</fullName>
    </recommendedName>
</protein>
<gene>
    <name evidence="2" type="ORF">NF557_08095</name>
</gene>
<reference evidence="2" key="1">
    <citation type="submission" date="2022-06" db="EMBL/GenBank/DDBJ databases">
        <title>Ornithinimicrobium JY.X270.</title>
        <authorList>
            <person name="Huang Y."/>
        </authorList>
    </citation>
    <scope>NUCLEOTIDE SEQUENCE</scope>
    <source>
        <strain evidence="2">JY.X270</strain>
    </source>
</reference>